<protein>
    <submittedName>
        <fullName evidence="1">Uncharacterized protein</fullName>
    </submittedName>
</protein>
<keyword evidence="2" id="KW-1185">Reference proteome</keyword>
<dbReference type="AlphaFoldDB" id="A0A0M0JJJ8"/>
<name>A0A0M0JJJ8_9EUKA</name>
<sequence length="530" mass="56094">MGFDGCGVVAGLAGVIWAVGLRSQCTTVATRVRTLLKAWPNAPLVINVLGLSRGGIAALMLAQELEKLEAAQKARFRLNLCLYDPVPGNLVWTAQFLDPLGATTANGVIDVSSCACLRRVLAIYPHEPLADLAFHAPLLPLFPPWCDVEEDATLGCHQGAFYAPMTMMHYKPALVGACILSFLRVHSYMVRCGTSLRPVPPSVLGDLDCLADDEGATAGSPRRRVGTDLRRPSWRRGLEAEAIGIMEQALKAACPTRRVAHQRATPGNIVRHSAGRFLNRHHLELVARAALISQPSAELSERLAHGLRGLAGSAGSAASPSKGARAVTSALASADASADESLTDAPADFLPEATNVADDDTPLFMLQVLRGAAEERRSVRASRLVVSTIVAAVNVAKPPACVPCVPTALRLIGLPTSLNLLCGMYLVANELRNGRPAWIRHRSAGLATGMLASIYWEPARSVWALRVSGSSSSLAQPAASPLSPTSAVVLVSSLHLDRVQSQHAHATPIGPWTVGASVLVEVGEEDDDLT</sequence>
<gene>
    <name evidence="1" type="ORF">Ctob_009365</name>
</gene>
<dbReference type="EMBL" id="JWZX01002855">
    <property type="protein sequence ID" value="KOO26418.1"/>
    <property type="molecule type" value="Genomic_DNA"/>
</dbReference>
<organism evidence="1 2">
    <name type="scientific">Chrysochromulina tobinii</name>
    <dbReference type="NCBI Taxonomy" id="1460289"/>
    <lineage>
        <taxon>Eukaryota</taxon>
        <taxon>Haptista</taxon>
        <taxon>Haptophyta</taxon>
        <taxon>Prymnesiophyceae</taxon>
        <taxon>Prymnesiales</taxon>
        <taxon>Chrysochromulinaceae</taxon>
        <taxon>Chrysochromulina</taxon>
    </lineage>
</organism>
<proteinExistence type="predicted"/>
<accession>A0A0M0JJJ8</accession>
<evidence type="ECO:0000313" key="1">
    <source>
        <dbReference type="EMBL" id="KOO26418.1"/>
    </source>
</evidence>
<dbReference type="OrthoDB" id="200739at2759"/>
<evidence type="ECO:0000313" key="2">
    <source>
        <dbReference type="Proteomes" id="UP000037460"/>
    </source>
</evidence>
<reference evidence="2" key="1">
    <citation type="journal article" date="2015" name="PLoS Genet.">
        <title>Genome Sequence and Transcriptome Analyses of Chrysochromulina tobin: Metabolic Tools for Enhanced Algal Fitness in the Prominent Order Prymnesiales (Haptophyceae).</title>
        <authorList>
            <person name="Hovde B.T."/>
            <person name="Deodato C.R."/>
            <person name="Hunsperger H.M."/>
            <person name="Ryken S.A."/>
            <person name="Yost W."/>
            <person name="Jha R.K."/>
            <person name="Patterson J."/>
            <person name="Monnat R.J. Jr."/>
            <person name="Barlow S.B."/>
            <person name="Starkenburg S.R."/>
            <person name="Cattolico R.A."/>
        </authorList>
    </citation>
    <scope>NUCLEOTIDE SEQUENCE</scope>
    <source>
        <strain evidence="2">CCMP291</strain>
    </source>
</reference>
<dbReference type="Proteomes" id="UP000037460">
    <property type="component" value="Unassembled WGS sequence"/>
</dbReference>
<comment type="caution">
    <text evidence="1">The sequence shown here is derived from an EMBL/GenBank/DDBJ whole genome shotgun (WGS) entry which is preliminary data.</text>
</comment>